<comment type="caution">
    <text evidence="2">The sequence shown here is derived from an EMBL/GenBank/DDBJ whole genome shotgun (WGS) entry which is preliminary data.</text>
</comment>
<accession>A0AAV6R883</accession>
<sequence>MLVVGQSAEGLLDFGSVCPGGRESSKGQHCDSITALLAQTSNNLPPSLSRPIMFTSRQRRITEPDYKKGQSLRRRHHPVQILLRYRSSPPLISHEILPHCSRCPSCCGTSKLRSRCCQHRHRPGKPGSEHQDPAGAAGRSGPGTGEICHGPDGGAGETPGLRSSGPDQAHC</sequence>
<organism evidence="2 3">
    <name type="scientific">Solea senegalensis</name>
    <name type="common">Senegalese sole</name>
    <dbReference type="NCBI Taxonomy" id="28829"/>
    <lineage>
        <taxon>Eukaryota</taxon>
        <taxon>Metazoa</taxon>
        <taxon>Chordata</taxon>
        <taxon>Craniata</taxon>
        <taxon>Vertebrata</taxon>
        <taxon>Euteleostomi</taxon>
        <taxon>Actinopterygii</taxon>
        <taxon>Neopterygii</taxon>
        <taxon>Teleostei</taxon>
        <taxon>Neoteleostei</taxon>
        <taxon>Acanthomorphata</taxon>
        <taxon>Carangaria</taxon>
        <taxon>Pleuronectiformes</taxon>
        <taxon>Pleuronectoidei</taxon>
        <taxon>Soleidae</taxon>
        <taxon>Solea</taxon>
    </lineage>
</organism>
<keyword evidence="3" id="KW-1185">Reference proteome</keyword>
<evidence type="ECO:0000313" key="2">
    <source>
        <dbReference type="EMBL" id="KAG7500685.1"/>
    </source>
</evidence>
<proteinExistence type="predicted"/>
<feature type="region of interest" description="Disordered" evidence="1">
    <location>
        <begin position="118"/>
        <end position="171"/>
    </location>
</feature>
<evidence type="ECO:0000256" key="1">
    <source>
        <dbReference type="SAM" id="MobiDB-lite"/>
    </source>
</evidence>
<reference evidence="2 3" key="1">
    <citation type="journal article" date="2021" name="Sci. Rep.">
        <title>Chromosome anchoring in Senegalese sole (Solea senegalensis) reveals sex-associated markers and genome rearrangements in flatfish.</title>
        <authorList>
            <person name="Guerrero-Cozar I."/>
            <person name="Gomez-Garrido J."/>
            <person name="Berbel C."/>
            <person name="Martinez-Blanch J.F."/>
            <person name="Alioto T."/>
            <person name="Claros M.G."/>
            <person name="Gagnaire P.A."/>
            <person name="Manchado M."/>
        </authorList>
    </citation>
    <scope>NUCLEOTIDE SEQUENCE [LARGE SCALE GENOMIC DNA]</scope>
    <source>
        <strain evidence="2">Sse05_10M</strain>
    </source>
</reference>
<dbReference type="AlphaFoldDB" id="A0AAV6R883"/>
<evidence type="ECO:0000313" key="3">
    <source>
        <dbReference type="Proteomes" id="UP000693946"/>
    </source>
</evidence>
<name>A0AAV6R883_SOLSE</name>
<protein>
    <submittedName>
        <fullName evidence="2">Uncharacterized protein</fullName>
    </submittedName>
</protein>
<gene>
    <name evidence="2" type="ORF">JOB18_026108</name>
</gene>
<dbReference type="Proteomes" id="UP000693946">
    <property type="component" value="Linkage Group LG20"/>
</dbReference>
<dbReference type="EMBL" id="JAGKHQ010000013">
    <property type="protein sequence ID" value="KAG7500685.1"/>
    <property type="molecule type" value="Genomic_DNA"/>
</dbReference>